<proteinExistence type="predicted"/>
<reference evidence="1 2" key="1">
    <citation type="journal article" date="2013" name="Mar. Genomics">
        <title>Expression of sulfatases in Rhodopirellula baltica and the diversity of sulfatases in the genus Rhodopirellula.</title>
        <authorList>
            <person name="Wegner C.E."/>
            <person name="Richter-Heitmann T."/>
            <person name="Klindworth A."/>
            <person name="Klockow C."/>
            <person name="Richter M."/>
            <person name="Achstetter T."/>
            <person name="Glockner F.O."/>
            <person name="Harder J."/>
        </authorList>
    </citation>
    <scope>NUCLEOTIDE SEQUENCE [LARGE SCALE GENOMIC DNA]</scope>
    <source>
        <strain evidence="1 2">SM41</strain>
    </source>
</reference>
<dbReference type="AlphaFoldDB" id="M5U0Z5"/>
<evidence type="ECO:0000313" key="2">
    <source>
        <dbReference type="Proteomes" id="UP000011885"/>
    </source>
</evidence>
<protein>
    <submittedName>
        <fullName evidence="1">Uncharacterized protein</fullName>
    </submittedName>
</protein>
<dbReference type="EMBL" id="ANOH01000228">
    <property type="protein sequence ID" value="EMI55122.1"/>
    <property type="molecule type" value="Genomic_DNA"/>
</dbReference>
<organism evidence="1 2">
    <name type="scientific">Rhodopirellula sallentina SM41</name>
    <dbReference type="NCBI Taxonomy" id="1263870"/>
    <lineage>
        <taxon>Bacteria</taxon>
        <taxon>Pseudomonadati</taxon>
        <taxon>Planctomycetota</taxon>
        <taxon>Planctomycetia</taxon>
        <taxon>Pirellulales</taxon>
        <taxon>Pirellulaceae</taxon>
        <taxon>Rhodopirellula</taxon>
    </lineage>
</organism>
<name>M5U0Z5_9BACT</name>
<comment type="caution">
    <text evidence="1">The sequence shown here is derived from an EMBL/GenBank/DDBJ whole genome shotgun (WGS) entry which is preliminary data.</text>
</comment>
<evidence type="ECO:0000313" key="1">
    <source>
        <dbReference type="EMBL" id="EMI55122.1"/>
    </source>
</evidence>
<dbReference type="Proteomes" id="UP000011885">
    <property type="component" value="Unassembled WGS sequence"/>
</dbReference>
<sequence>MAICTNGFVVGRLGGVYKGSRLKFDSPSAGDKNFLPGVTNHPLVG</sequence>
<gene>
    <name evidence="1" type="ORF">RSSM_03446</name>
</gene>
<keyword evidence="2" id="KW-1185">Reference proteome</keyword>
<accession>M5U0Z5</accession>
<dbReference type="PATRIC" id="fig|1263870.3.peg.3666"/>